<dbReference type="AlphaFoldDB" id="A0A9E2F1I0"/>
<gene>
    <name evidence="1" type="ORF">DDT42_01325</name>
</gene>
<comment type="caution">
    <text evidence="1">The sequence shown here is derived from an EMBL/GenBank/DDBJ whole genome shotgun (WGS) entry which is preliminary data.</text>
</comment>
<proteinExistence type="predicted"/>
<dbReference type="InterPro" id="IPR017574">
    <property type="entry name" value="CRISPR-assoc_prot_Cas7/Csc2"/>
</dbReference>
<dbReference type="Pfam" id="PF18320">
    <property type="entry name" value="Csc2"/>
    <property type="match status" value="1"/>
</dbReference>
<accession>A0A9E2F1I0</accession>
<sequence>MKYQIVVNRKLESFGQFVTEGRDEINTTMINGEDRPFIFGTKLRAVERRTIMNRVRNVLENNCYLKVHERGGASGISGLCMSCPACYLFGGTYAPKTGERVQVNERTKVNYSEAYPFVGGGIRDVTFNAVDEQRAITGQALGVNQIVEPRDFINVVDLETDNEDWVKLLVWGIEHSNRYGANVRIYGQMKNEILGVIKSDKLKVTSYNLVSNFKSAEEIEEHLQKVYNKNLVKINVSDDKIETLIKNLQNTPEVKELAKRKSDADNKKYKE</sequence>
<dbReference type="EMBL" id="QLTW01000095">
    <property type="protein sequence ID" value="MBT9145454.1"/>
    <property type="molecule type" value="Genomic_DNA"/>
</dbReference>
<reference evidence="1 2" key="1">
    <citation type="journal article" date="2021" name="bioRxiv">
        <title>Unique metabolic strategies in Hadean analogues reveal hints for primordial physiology.</title>
        <authorList>
            <person name="Nobu M.K."/>
            <person name="Nakai R."/>
            <person name="Tamazawa S."/>
            <person name="Mori H."/>
            <person name="Toyoda A."/>
            <person name="Ijiri A."/>
            <person name="Suzuki S."/>
            <person name="Kurokawa K."/>
            <person name="Kamagata Y."/>
            <person name="Tamaki H."/>
        </authorList>
    </citation>
    <scope>NUCLEOTIDE SEQUENCE [LARGE SCALE GENOMIC DNA]</scope>
    <source>
        <strain evidence="1">BS525</strain>
    </source>
</reference>
<dbReference type="Proteomes" id="UP000811545">
    <property type="component" value="Unassembled WGS sequence"/>
</dbReference>
<protein>
    <submittedName>
        <fullName evidence="1">Uncharacterized protein</fullName>
    </submittedName>
</protein>
<evidence type="ECO:0000313" key="2">
    <source>
        <dbReference type="Proteomes" id="UP000811545"/>
    </source>
</evidence>
<evidence type="ECO:0000313" key="1">
    <source>
        <dbReference type="EMBL" id="MBT9145454.1"/>
    </source>
</evidence>
<organism evidence="1 2">
    <name type="scientific">Psychracetigena formicireducens</name>
    <dbReference type="NCBI Taxonomy" id="2986056"/>
    <lineage>
        <taxon>Bacteria</taxon>
        <taxon>Bacillati</taxon>
        <taxon>Candidatus Lithacetigenota</taxon>
        <taxon>Candidatus Psychracetigena</taxon>
    </lineage>
</organism>
<dbReference type="NCBIfam" id="TIGR03157">
    <property type="entry name" value="cas_Csc2"/>
    <property type="match status" value="1"/>
</dbReference>
<name>A0A9E2F1I0_PSYF1</name>